<dbReference type="AlphaFoldDB" id="A0A4Y2KDN6"/>
<name>A0A4Y2KDN6_ARAVE</name>
<protein>
    <submittedName>
        <fullName evidence="1">Uncharacterized protein</fullName>
    </submittedName>
</protein>
<reference evidence="1 2" key="1">
    <citation type="journal article" date="2019" name="Sci. Rep.">
        <title>Orb-weaving spider Araneus ventricosus genome elucidates the spidroin gene catalogue.</title>
        <authorList>
            <person name="Kono N."/>
            <person name="Nakamura H."/>
            <person name="Ohtoshi R."/>
            <person name="Moran D.A.P."/>
            <person name="Shinohara A."/>
            <person name="Yoshida Y."/>
            <person name="Fujiwara M."/>
            <person name="Mori M."/>
            <person name="Tomita M."/>
            <person name="Arakawa K."/>
        </authorList>
    </citation>
    <scope>NUCLEOTIDE SEQUENCE [LARGE SCALE GENOMIC DNA]</scope>
</reference>
<evidence type="ECO:0000313" key="2">
    <source>
        <dbReference type="Proteomes" id="UP000499080"/>
    </source>
</evidence>
<dbReference type="Proteomes" id="UP000499080">
    <property type="component" value="Unassembled WGS sequence"/>
</dbReference>
<gene>
    <name evidence="1" type="ORF">AVEN_174556_1</name>
</gene>
<accession>A0A4Y2KDN6</accession>
<proteinExistence type="predicted"/>
<dbReference type="EMBL" id="BGPR01004456">
    <property type="protein sequence ID" value="GBM99875.1"/>
    <property type="molecule type" value="Genomic_DNA"/>
</dbReference>
<evidence type="ECO:0000313" key="1">
    <source>
        <dbReference type="EMBL" id="GBM99875.1"/>
    </source>
</evidence>
<comment type="caution">
    <text evidence="1">The sequence shown here is derived from an EMBL/GenBank/DDBJ whole genome shotgun (WGS) entry which is preliminary data.</text>
</comment>
<keyword evidence="2" id="KW-1185">Reference proteome</keyword>
<sequence length="118" mass="13727">MPLEAFEENKYKVLDDLCGHNFRIIDETRYKDIKTQIEDLQRKFVIVYVDKVPMPRWLSSRFRLRGRKVPGSKPDSTEDPPCMVSCTLNHTWEVNCPPALVVQKFKEESAILGLALVF</sequence>
<organism evidence="1 2">
    <name type="scientific">Araneus ventricosus</name>
    <name type="common">Orbweaver spider</name>
    <name type="synonym">Epeira ventricosa</name>
    <dbReference type="NCBI Taxonomy" id="182803"/>
    <lineage>
        <taxon>Eukaryota</taxon>
        <taxon>Metazoa</taxon>
        <taxon>Ecdysozoa</taxon>
        <taxon>Arthropoda</taxon>
        <taxon>Chelicerata</taxon>
        <taxon>Arachnida</taxon>
        <taxon>Araneae</taxon>
        <taxon>Araneomorphae</taxon>
        <taxon>Entelegynae</taxon>
        <taxon>Araneoidea</taxon>
        <taxon>Araneidae</taxon>
        <taxon>Araneus</taxon>
    </lineage>
</organism>